<dbReference type="Proteomes" id="UP000789524">
    <property type="component" value="Unassembled WGS sequence"/>
</dbReference>
<dbReference type="InterPro" id="IPR006973">
    <property type="entry name" value="Cwf_Cwc_15"/>
</dbReference>
<name>A0A8J2QSZ6_9NEOP</name>
<evidence type="ECO:0000313" key="2">
    <source>
        <dbReference type="Proteomes" id="UP000789524"/>
    </source>
</evidence>
<dbReference type="GO" id="GO:0000398">
    <property type="term" value="P:mRNA splicing, via spliceosome"/>
    <property type="evidence" value="ECO:0007669"/>
    <property type="project" value="InterPro"/>
</dbReference>
<dbReference type="OrthoDB" id="30179at2759"/>
<accession>A0A8J2QSZ6</accession>
<reference evidence="1" key="1">
    <citation type="submission" date="2021-09" db="EMBL/GenBank/DDBJ databases">
        <authorList>
            <person name="Martin H S."/>
        </authorList>
    </citation>
    <scope>NUCLEOTIDE SEQUENCE</scope>
</reference>
<dbReference type="EMBL" id="CAKASE010000057">
    <property type="protein sequence ID" value="CAG9567002.1"/>
    <property type="molecule type" value="Genomic_DNA"/>
</dbReference>
<gene>
    <name evidence="1" type="ORF">DCHRY22_LOCUS7556</name>
</gene>
<proteinExistence type="predicted"/>
<sequence>MPDRLLILQGVEQDGEKKILVLYLVNILVGIFQDIPNLNTGSKVKGPQKNYEHVIFARNLTREKRKLRGLVQGNKLNHLLRDLKLTKSQLRVLMLTIHLKEIHLIQMTQMMTQLHFWPNLTKLKRSEPLSKPKRKLRRKQEEERIRMENILSGNPLLNYSSAAQKNDLKVKRRWG</sequence>
<keyword evidence="2" id="KW-1185">Reference proteome</keyword>
<protein>
    <submittedName>
        <fullName evidence="1">(African queen) hypothetical protein</fullName>
    </submittedName>
</protein>
<dbReference type="Pfam" id="PF04889">
    <property type="entry name" value="Cwf_Cwc_15"/>
    <property type="match status" value="1"/>
</dbReference>
<comment type="caution">
    <text evidence="1">The sequence shown here is derived from an EMBL/GenBank/DDBJ whole genome shotgun (WGS) entry which is preliminary data.</text>
</comment>
<dbReference type="GO" id="GO:0005681">
    <property type="term" value="C:spliceosomal complex"/>
    <property type="evidence" value="ECO:0007669"/>
    <property type="project" value="InterPro"/>
</dbReference>
<dbReference type="AlphaFoldDB" id="A0A8J2QSZ6"/>
<evidence type="ECO:0000313" key="1">
    <source>
        <dbReference type="EMBL" id="CAG9567002.1"/>
    </source>
</evidence>
<organism evidence="1 2">
    <name type="scientific">Danaus chrysippus</name>
    <name type="common">African queen</name>
    <dbReference type="NCBI Taxonomy" id="151541"/>
    <lineage>
        <taxon>Eukaryota</taxon>
        <taxon>Metazoa</taxon>
        <taxon>Ecdysozoa</taxon>
        <taxon>Arthropoda</taxon>
        <taxon>Hexapoda</taxon>
        <taxon>Insecta</taxon>
        <taxon>Pterygota</taxon>
        <taxon>Neoptera</taxon>
        <taxon>Endopterygota</taxon>
        <taxon>Lepidoptera</taxon>
        <taxon>Glossata</taxon>
        <taxon>Ditrysia</taxon>
        <taxon>Papilionoidea</taxon>
        <taxon>Nymphalidae</taxon>
        <taxon>Danainae</taxon>
        <taxon>Danaini</taxon>
        <taxon>Danaina</taxon>
        <taxon>Danaus</taxon>
        <taxon>Anosia</taxon>
    </lineage>
</organism>